<reference evidence="3" key="1">
    <citation type="submission" date="2011-04" db="EMBL/GenBank/DDBJ databases">
        <title>Complete sequence of Cellvibrio gilvus ATCC 13127.</title>
        <authorList>
            <person name="Lucas S."/>
            <person name="Han J."/>
            <person name="Lapidus A."/>
            <person name="Cheng J.-F."/>
            <person name="Goodwin L."/>
            <person name="Pitluck S."/>
            <person name="Peters L."/>
            <person name="Munk A."/>
            <person name="Detter J.C."/>
            <person name="Han C."/>
            <person name="Tapia R."/>
            <person name="Land M."/>
            <person name="Hauser L."/>
            <person name="Kyrpides N."/>
            <person name="Ivanova N."/>
            <person name="Ovchinnikova G."/>
            <person name="Pagani I."/>
            <person name="Mead D."/>
            <person name="Brumm P."/>
            <person name="Woyke T."/>
        </authorList>
    </citation>
    <scope>NUCLEOTIDE SEQUENCE [LARGE SCALE GENOMIC DNA]</scope>
    <source>
        <strain evidence="3">ATCC 13127 / NRRL B-14078</strain>
    </source>
</reference>
<dbReference type="InterPro" id="IPR000182">
    <property type="entry name" value="GNAT_dom"/>
</dbReference>
<protein>
    <submittedName>
        <fullName evidence="2">GCN5-related N-acetyltransferase</fullName>
    </submittedName>
</protein>
<evidence type="ECO:0000313" key="3">
    <source>
        <dbReference type="Proteomes" id="UP000000485"/>
    </source>
</evidence>
<accession>F8A3H3</accession>
<dbReference type="HOGENOM" id="CLU_074296_0_0_11"/>
<dbReference type="SUPFAM" id="SSF55729">
    <property type="entry name" value="Acyl-CoA N-acyltransferases (Nat)"/>
    <property type="match status" value="1"/>
</dbReference>
<sequence length="264" mass="28256">MPAPLHRHAARELDAVPLNVGFARAVVEGTVAGGLWSDRHDHPRAFHAVHPYGMSLVWGEAVDEAVEHVLAHLRSRTAGEWLQVDPRSDVDWVAALEAVPLDEHAGPGRVVAHTRVNFAFDRAAFTAARLGLTAPSGWRARPATAADFTLPGAVVPSGFWPDAPTFLARGGGWVVASAQTVGAIAFTSYRVADEVEVGIETAAAWRRRGLAAAAAAAMIEDLLARGLTPVWSCREDNVASLRLAVALGFRPTLRVPYLRIPPRA</sequence>
<gene>
    <name evidence="2" type="ordered locus">Celgi_0211</name>
</gene>
<dbReference type="AlphaFoldDB" id="F8A3H3"/>
<dbReference type="EMBL" id="CP002665">
    <property type="protein sequence ID" value="AEI10737.1"/>
    <property type="molecule type" value="Genomic_DNA"/>
</dbReference>
<name>F8A3H3_CELGA</name>
<dbReference type="RefSeq" id="WP_013882267.1">
    <property type="nucleotide sequence ID" value="NC_015671.1"/>
</dbReference>
<keyword evidence="3" id="KW-1185">Reference proteome</keyword>
<dbReference type="Pfam" id="PF12746">
    <property type="entry name" value="GNAT_acetyltran"/>
    <property type="match status" value="1"/>
</dbReference>
<dbReference type="InterPro" id="IPR027365">
    <property type="entry name" value="GNAT_acetyltra_YdfB-like"/>
</dbReference>
<dbReference type="eggNOG" id="COG1670">
    <property type="taxonomic scope" value="Bacteria"/>
</dbReference>
<organism evidence="2 3">
    <name type="scientific">Cellulomonas gilvus (strain ATCC 13127 / NRRL B-14078)</name>
    <name type="common">Cellvibrio gilvus</name>
    <dbReference type="NCBI Taxonomy" id="593907"/>
    <lineage>
        <taxon>Bacteria</taxon>
        <taxon>Bacillati</taxon>
        <taxon>Actinomycetota</taxon>
        <taxon>Actinomycetes</taxon>
        <taxon>Micrococcales</taxon>
        <taxon>Cellulomonadaceae</taxon>
        <taxon>Cellulomonas</taxon>
    </lineage>
</organism>
<evidence type="ECO:0000313" key="2">
    <source>
        <dbReference type="EMBL" id="AEI10737.1"/>
    </source>
</evidence>
<dbReference type="GO" id="GO:0016747">
    <property type="term" value="F:acyltransferase activity, transferring groups other than amino-acyl groups"/>
    <property type="evidence" value="ECO:0007669"/>
    <property type="project" value="InterPro"/>
</dbReference>
<dbReference type="OrthoDB" id="4824241at2"/>
<dbReference type="PROSITE" id="PS51186">
    <property type="entry name" value="GNAT"/>
    <property type="match status" value="1"/>
</dbReference>
<evidence type="ECO:0000259" key="1">
    <source>
        <dbReference type="PROSITE" id="PS51186"/>
    </source>
</evidence>
<proteinExistence type="predicted"/>
<dbReference type="KEGG" id="cga:Celgi_0211"/>
<dbReference type="STRING" id="593907.Celgi_0211"/>
<keyword evidence="2" id="KW-0808">Transferase</keyword>
<dbReference type="InterPro" id="IPR016181">
    <property type="entry name" value="Acyl_CoA_acyltransferase"/>
</dbReference>
<feature type="domain" description="N-acetyltransferase" evidence="1">
    <location>
        <begin position="138"/>
        <end position="264"/>
    </location>
</feature>
<dbReference type="Proteomes" id="UP000000485">
    <property type="component" value="Chromosome"/>
</dbReference>
<dbReference type="Gene3D" id="3.40.630.30">
    <property type="match status" value="1"/>
</dbReference>